<protein>
    <recommendedName>
        <fullName evidence="3">DUF506 family protein</fullName>
    </recommendedName>
</protein>
<dbReference type="PANTHER" id="PTHR31579">
    <property type="entry name" value="OS03G0796600 PROTEIN"/>
    <property type="match status" value="1"/>
</dbReference>
<accession>A0AAV3QIV6</accession>
<evidence type="ECO:0008006" key="3">
    <source>
        <dbReference type="Google" id="ProtNLM"/>
    </source>
</evidence>
<sequence length="296" mass="33646">MEFKRVNEAFDVMAIGTRLCKNNGSGLTDLSNLVNSFLERENSYEEVFYLDEENDKKEVEEGNKLNCIETEIKDDLIRLLRIGNDDGDGEKMNIHAVVEEACREVGDILASPASFKRRLMVLLRDRGIDAGICKSKWENKCDCPPGTHDYIDVISNSRRFIVEVSLASQFEIARSTKSYVSLLQFFPQIFVGEVGEIKKIVRLMCDSIKTSMKIGGISVPPWRRFSYMQEKWLGPYKRTINEVHEVTNKDLEDDLATMRSIGFEAVKAPISWCFREDVRRGDGRKVGNLALALAAI</sequence>
<evidence type="ECO:0000313" key="2">
    <source>
        <dbReference type="Proteomes" id="UP001454036"/>
    </source>
</evidence>
<organism evidence="1 2">
    <name type="scientific">Lithospermum erythrorhizon</name>
    <name type="common">Purple gromwell</name>
    <name type="synonym">Lithospermum officinale var. erythrorhizon</name>
    <dbReference type="NCBI Taxonomy" id="34254"/>
    <lineage>
        <taxon>Eukaryota</taxon>
        <taxon>Viridiplantae</taxon>
        <taxon>Streptophyta</taxon>
        <taxon>Embryophyta</taxon>
        <taxon>Tracheophyta</taxon>
        <taxon>Spermatophyta</taxon>
        <taxon>Magnoliopsida</taxon>
        <taxon>eudicotyledons</taxon>
        <taxon>Gunneridae</taxon>
        <taxon>Pentapetalae</taxon>
        <taxon>asterids</taxon>
        <taxon>lamiids</taxon>
        <taxon>Boraginales</taxon>
        <taxon>Boraginaceae</taxon>
        <taxon>Boraginoideae</taxon>
        <taxon>Lithospermeae</taxon>
        <taxon>Lithospermum</taxon>
    </lineage>
</organism>
<dbReference type="InterPro" id="IPR006502">
    <property type="entry name" value="PDDEXK-like"/>
</dbReference>
<dbReference type="Proteomes" id="UP001454036">
    <property type="component" value="Unassembled WGS sequence"/>
</dbReference>
<keyword evidence="2" id="KW-1185">Reference proteome</keyword>
<gene>
    <name evidence="1" type="ORF">LIER_18900</name>
</gene>
<evidence type="ECO:0000313" key="1">
    <source>
        <dbReference type="EMBL" id="GAA0162906.1"/>
    </source>
</evidence>
<proteinExistence type="predicted"/>
<dbReference type="EMBL" id="BAABME010004590">
    <property type="protein sequence ID" value="GAA0162906.1"/>
    <property type="molecule type" value="Genomic_DNA"/>
</dbReference>
<comment type="caution">
    <text evidence="1">The sequence shown here is derived from an EMBL/GenBank/DDBJ whole genome shotgun (WGS) entry which is preliminary data.</text>
</comment>
<reference evidence="1 2" key="1">
    <citation type="submission" date="2024-01" db="EMBL/GenBank/DDBJ databases">
        <title>The complete chloroplast genome sequence of Lithospermum erythrorhizon: insights into the phylogenetic relationship among Boraginaceae species and the maternal lineages of purple gromwells.</title>
        <authorList>
            <person name="Okada T."/>
            <person name="Watanabe K."/>
        </authorList>
    </citation>
    <scope>NUCLEOTIDE SEQUENCE [LARGE SCALE GENOMIC DNA]</scope>
</reference>
<dbReference type="NCBIfam" id="TIGR01615">
    <property type="entry name" value="A_thal_3542"/>
    <property type="match status" value="1"/>
</dbReference>
<dbReference type="PANTHER" id="PTHR31579:SF42">
    <property type="entry name" value="DUF506 FAMILY PROTEIN (DUF506)"/>
    <property type="match status" value="1"/>
</dbReference>
<dbReference type="AlphaFoldDB" id="A0AAV3QIV6"/>
<dbReference type="Pfam" id="PF04720">
    <property type="entry name" value="PDDEXK_6"/>
    <property type="match status" value="1"/>
</dbReference>
<name>A0AAV3QIV6_LITER</name>